<gene>
    <name evidence="2" type="ordered locus">Sden_0816</name>
</gene>
<dbReference type="HOGENOM" id="CLU_1958070_0_0_6"/>
<feature type="chain" id="PRO_5004181416" evidence="1">
    <location>
        <begin position="38"/>
        <end position="128"/>
    </location>
</feature>
<name>Q12R21_SHEDO</name>
<dbReference type="RefSeq" id="WP_011495270.1">
    <property type="nucleotide sequence ID" value="NC_007954.1"/>
</dbReference>
<protein>
    <submittedName>
        <fullName evidence="2">Uncharacterized protein</fullName>
    </submittedName>
</protein>
<sequence>MNTLSSSSSTLIRACKTTGFAITLGLTAALSAFTVNADFVSAQATSTPASVMERIAVGNRTPFEYALYLRTTEMLADFHASLEQKNHQYVRSQNLAMAVEFGRLTSGSAVLTAENKHLDKKRVLQAAQ</sequence>
<dbReference type="KEGG" id="sdn:Sden_0816"/>
<dbReference type="OrthoDB" id="6266632at2"/>
<dbReference type="AlphaFoldDB" id="Q12R21"/>
<dbReference type="Proteomes" id="UP000001982">
    <property type="component" value="Chromosome"/>
</dbReference>
<organism evidence="2 3">
    <name type="scientific">Shewanella denitrificans (strain OS217 / ATCC BAA-1090 / DSM 15013)</name>
    <dbReference type="NCBI Taxonomy" id="318161"/>
    <lineage>
        <taxon>Bacteria</taxon>
        <taxon>Pseudomonadati</taxon>
        <taxon>Pseudomonadota</taxon>
        <taxon>Gammaproteobacteria</taxon>
        <taxon>Alteromonadales</taxon>
        <taxon>Shewanellaceae</taxon>
        <taxon>Shewanella</taxon>
    </lineage>
</organism>
<evidence type="ECO:0000313" key="3">
    <source>
        <dbReference type="Proteomes" id="UP000001982"/>
    </source>
</evidence>
<proteinExistence type="predicted"/>
<accession>Q12R21</accession>
<evidence type="ECO:0000256" key="1">
    <source>
        <dbReference type="SAM" id="SignalP"/>
    </source>
</evidence>
<keyword evidence="3" id="KW-1185">Reference proteome</keyword>
<evidence type="ECO:0000313" key="2">
    <source>
        <dbReference type="EMBL" id="ABE54105.1"/>
    </source>
</evidence>
<dbReference type="EMBL" id="CP000302">
    <property type="protein sequence ID" value="ABE54105.1"/>
    <property type="molecule type" value="Genomic_DNA"/>
</dbReference>
<dbReference type="STRING" id="318161.Sden_0816"/>
<reference evidence="2 3" key="1">
    <citation type="submission" date="2006-03" db="EMBL/GenBank/DDBJ databases">
        <title>Complete sequence of Shewanella denitrificans OS217.</title>
        <authorList>
            <consortium name="US DOE Joint Genome Institute"/>
            <person name="Copeland A."/>
            <person name="Lucas S."/>
            <person name="Lapidus A."/>
            <person name="Barry K."/>
            <person name="Detter J.C."/>
            <person name="Glavina del Rio T."/>
            <person name="Hammon N."/>
            <person name="Israni S."/>
            <person name="Dalin E."/>
            <person name="Tice H."/>
            <person name="Pitluck S."/>
            <person name="Brettin T."/>
            <person name="Bruce D."/>
            <person name="Han C."/>
            <person name="Tapia R."/>
            <person name="Gilna P."/>
            <person name="Kiss H."/>
            <person name="Schmutz J."/>
            <person name="Larimer F."/>
            <person name="Land M."/>
            <person name="Hauser L."/>
            <person name="Kyrpides N."/>
            <person name="Lykidis A."/>
            <person name="Richardson P."/>
        </authorList>
    </citation>
    <scope>NUCLEOTIDE SEQUENCE [LARGE SCALE GENOMIC DNA]</scope>
    <source>
        <strain evidence="3">OS217 / ATCC BAA-1090 / DSM 15013</strain>
    </source>
</reference>
<keyword evidence="1" id="KW-0732">Signal</keyword>
<feature type="signal peptide" evidence="1">
    <location>
        <begin position="1"/>
        <end position="37"/>
    </location>
</feature>